<dbReference type="EMBL" id="JAAARO010000010">
    <property type="protein sequence ID" value="KAF5741484.1"/>
    <property type="molecule type" value="Genomic_DNA"/>
</dbReference>
<evidence type="ECO:0000313" key="3">
    <source>
        <dbReference type="EMBL" id="KAF5741484.1"/>
    </source>
</evidence>
<proteinExistence type="predicted"/>
<evidence type="ECO:0000256" key="1">
    <source>
        <dbReference type="SAM" id="Coils"/>
    </source>
</evidence>
<comment type="caution">
    <text evidence="3">The sequence shown here is derived from an EMBL/GenBank/DDBJ whole genome shotgun (WGS) entry which is preliminary data.</text>
</comment>
<feature type="compositionally biased region" description="Polar residues" evidence="2">
    <location>
        <begin position="508"/>
        <end position="517"/>
    </location>
</feature>
<dbReference type="InParanoid" id="A0A7J7D566"/>
<feature type="compositionally biased region" description="Polar residues" evidence="2">
    <location>
        <begin position="268"/>
        <end position="284"/>
    </location>
</feature>
<feature type="compositionally biased region" description="Basic and acidic residues" evidence="2">
    <location>
        <begin position="232"/>
        <end position="267"/>
    </location>
</feature>
<feature type="region of interest" description="Disordered" evidence="2">
    <location>
        <begin position="193"/>
        <end position="534"/>
    </location>
</feature>
<reference evidence="3 4" key="1">
    <citation type="journal article" date="2020" name="Nat. Commun.">
        <title>Genome of Tripterygium wilfordii and identification of cytochrome P450 involved in triptolide biosynthesis.</title>
        <authorList>
            <person name="Tu L."/>
            <person name="Su P."/>
            <person name="Zhang Z."/>
            <person name="Gao L."/>
            <person name="Wang J."/>
            <person name="Hu T."/>
            <person name="Zhou J."/>
            <person name="Zhang Y."/>
            <person name="Zhao Y."/>
            <person name="Liu Y."/>
            <person name="Song Y."/>
            <person name="Tong Y."/>
            <person name="Lu Y."/>
            <person name="Yang J."/>
            <person name="Xu C."/>
            <person name="Jia M."/>
            <person name="Peters R.J."/>
            <person name="Huang L."/>
            <person name="Gao W."/>
        </authorList>
    </citation>
    <scope>NUCLEOTIDE SEQUENCE [LARGE SCALE GENOMIC DNA]</scope>
    <source>
        <strain evidence="4">cv. XIE 37</strain>
        <tissue evidence="3">Leaf</tissue>
    </source>
</reference>
<feature type="compositionally biased region" description="Basic and acidic residues" evidence="2">
    <location>
        <begin position="331"/>
        <end position="342"/>
    </location>
</feature>
<evidence type="ECO:0000313" key="4">
    <source>
        <dbReference type="Proteomes" id="UP000593562"/>
    </source>
</evidence>
<sequence length="534" mass="59608">MRAKMYFLRNQKMELDSRLLEMQSTIVSLKDEQKAMESALEEKQNEIKILREARGTFGEENPEVIALTDSLKQKEDEIQDLRHHLEHPAKVWSVSTDDPSNPTPNLTASNDASQTSVIDESKQQGRFPDEVTSTKNWGNSTRGEDGSEHMLSNSRISENRSQDEYRNDNGTMIIENMGIKREEELQNSHQQDFTDTDAEAAGRSIEEEKNGHLKDGVETGTQEMNTANSGETKIHIGGKEVNTKDAETEMISKDDEQHEAARDEQPGKQENVSAGQNWNSQSTAKGGMKLEQATESGSAGTKVRGKHGHLSKRKGKRWTMLVKSRPLESNGRSEESEFENVRKQNSLKYAEDRWNIREGGATTNVEKAERVEGKTKSTRAGKALDSSNPTLLKHQLPENTGNLVHKVANGDTNDEVGGLLKRPRIFQDNQRIAKMTESTEGESHNVNSDGKKPNLDEATQKEAHDGGTQESTGSRDLNAEQEKAATKLKVPKNMEVADTQGDSESDNNEIFGNSTSSLEEDNEEYKEETDESEF</sequence>
<dbReference type="AlphaFoldDB" id="A0A7J7D566"/>
<accession>A0A7J7D566</accession>
<dbReference type="PANTHER" id="PTHR36143">
    <property type="entry name" value="OS08G0177500 PROTEIN"/>
    <property type="match status" value="1"/>
</dbReference>
<organism evidence="3 4">
    <name type="scientific">Tripterygium wilfordii</name>
    <name type="common">Thunder God vine</name>
    <dbReference type="NCBI Taxonomy" id="458696"/>
    <lineage>
        <taxon>Eukaryota</taxon>
        <taxon>Viridiplantae</taxon>
        <taxon>Streptophyta</taxon>
        <taxon>Embryophyta</taxon>
        <taxon>Tracheophyta</taxon>
        <taxon>Spermatophyta</taxon>
        <taxon>Magnoliopsida</taxon>
        <taxon>eudicotyledons</taxon>
        <taxon>Gunneridae</taxon>
        <taxon>Pentapetalae</taxon>
        <taxon>rosids</taxon>
        <taxon>fabids</taxon>
        <taxon>Celastrales</taxon>
        <taxon>Celastraceae</taxon>
        <taxon>Tripterygium</taxon>
    </lineage>
</organism>
<feature type="compositionally biased region" description="Polar residues" evidence="2">
    <location>
        <begin position="219"/>
        <end position="231"/>
    </location>
</feature>
<feature type="compositionally biased region" description="Polar residues" evidence="2">
    <location>
        <begin position="131"/>
        <end position="141"/>
    </location>
</feature>
<keyword evidence="4" id="KW-1185">Reference proteome</keyword>
<feature type="compositionally biased region" description="Basic and acidic residues" evidence="2">
    <location>
        <begin position="119"/>
        <end position="129"/>
    </location>
</feature>
<dbReference type="Proteomes" id="UP000593562">
    <property type="component" value="Unassembled WGS sequence"/>
</dbReference>
<dbReference type="PANTHER" id="PTHR36143:SF4">
    <property type="entry name" value="OS08G0177500 PROTEIN"/>
    <property type="match status" value="1"/>
</dbReference>
<feature type="compositionally biased region" description="Basic and acidic residues" evidence="2">
    <location>
        <begin position="204"/>
        <end position="217"/>
    </location>
</feature>
<protein>
    <submittedName>
        <fullName evidence="3">Uncharacterized protein</fullName>
    </submittedName>
</protein>
<name>A0A7J7D566_TRIWF</name>
<feature type="compositionally biased region" description="Basic and acidic residues" evidence="2">
    <location>
        <begin position="449"/>
        <end position="467"/>
    </location>
</feature>
<keyword evidence="1" id="KW-0175">Coiled coil</keyword>
<feature type="coiled-coil region" evidence="1">
    <location>
        <begin position="26"/>
        <end position="84"/>
    </location>
</feature>
<feature type="compositionally biased region" description="Basic and acidic residues" evidence="2">
    <location>
        <begin position="157"/>
        <end position="166"/>
    </location>
</feature>
<gene>
    <name evidence="3" type="ORF">HS088_TW10G00482</name>
</gene>
<feature type="compositionally biased region" description="Acidic residues" evidence="2">
    <location>
        <begin position="518"/>
        <end position="534"/>
    </location>
</feature>
<feature type="compositionally biased region" description="Basic residues" evidence="2">
    <location>
        <begin position="303"/>
        <end position="317"/>
    </location>
</feature>
<feature type="compositionally biased region" description="Polar residues" evidence="2">
    <location>
        <begin position="93"/>
        <end position="118"/>
    </location>
</feature>
<evidence type="ECO:0000256" key="2">
    <source>
        <dbReference type="SAM" id="MobiDB-lite"/>
    </source>
</evidence>
<feature type="region of interest" description="Disordered" evidence="2">
    <location>
        <begin position="92"/>
        <end position="166"/>
    </location>
</feature>
<feature type="compositionally biased region" description="Basic and acidic residues" evidence="2">
    <location>
        <begin position="366"/>
        <end position="375"/>
    </location>
</feature>